<reference evidence="5" key="1">
    <citation type="submission" date="2020-12" db="EMBL/GenBank/DDBJ databases">
        <title>Metabolic potential, ecology and presence of endohyphal bacteria is reflected in genomic diversity of Mucoromycotina.</title>
        <authorList>
            <person name="Muszewska A."/>
            <person name="Okrasinska A."/>
            <person name="Steczkiewicz K."/>
            <person name="Drgas O."/>
            <person name="Orlowska M."/>
            <person name="Perlinska-Lenart U."/>
            <person name="Aleksandrzak-Piekarczyk T."/>
            <person name="Szatraj K."/>
            <person name="Zielenkiewicz U."/>
            <person name="Pilsyk S."/>
            <person name="Malc E."/>
            <person name="Mieczkowski P."/>
            <person name="Kruszewska J.S."/>
            <person name="Biernat P."/>
            <person name="Pawlowska J."/>
        </authorList>
    </citation>
    <scope>NUCLEOTIDE SEQUENCE</scope>
    <source>
        <strain evidence="5">WA0000051536</strain>
    </source>
</reference>
<dbReference type="InterPro" id="IPR011430">
    <property type="entry name" value="UTP20_N"/>
</dbReference>
<feature type="compositionally biased region" description="Basic residues" evidence="1">
    <location>
        <begin position="2805"/>
        <end position="2815"/>
    </location>
</feature>
<feature type="domain" description="U3 small nucleolar RNA-associated protein 20 C-terminal" evidence="4">
    <location>
        <begin position="2509"/>
        <end position="2796"/>
    </location>
</feature>
<evidence type="ECO:0000259" key="4">
    <source>
        <dbReference type="Pfam" id="PF23099"/>
    </source>
</evidence>
<feature type="region of interest" description="Disordered" evidence="1">
    <location>
        <begin position="2784"/>
        <end position="2815"/>
    </location>
</feature>
<dbReference type="GO" id="GO:0032040">
    <property type="term" value="C:small-subunit processome"/>
    <property type="evidence" value="ECO:0007669"/>
    <property type="project" value="TreeGrafter"/>
</dbReference>
<gene>
    <name evidence="5" type="ORF">INT44_004330</name>
</gene>
<evidence type="ECO:0000259" key="2">
    <source>
        <dbReference type="Pfam" id="PF07539"/>
    </source>
</evidence>
<dbReference type="Pfam" id="PF23099">
    <property type="entry name" value="UTP20_C"/>
    <property type="match status" value="1"/>
</dbReference>
<feature type="compositionally biased region" description="Acidic residues" evidence="1">
    <location>
        <begin position="1810"/>
        <end position="1819"/>
    </location>
</feature>
<organism evidence="5 6">
    <name type="scientific">Umbelopsis vinacea</name>
    <dbReference type="NCBI Taxonomy" id="44442"/>
    <lineage>
        <taxon>Eukaryota</taxon>
        <taxon>Fungi</taxon>
        <taxon>Fungi incertae sedis</taxon>
        <taxon>Mucoromycota</taxon>
        <taxon>Mucoromycotina</taxon>
        <taxon>Umbelopsidomycetes</taxon>
        <taxon>Umbelopsidales</taxon>
        <taxon>Umbelopsidaceae</taxon>
        <taxon>Umbelopsis</taxon>
    </lineage>
</organism>
<dbReference type="InterPro" id="IPR016024">
    <property type="entry name" value="ARM-type_fold"/>
</dbReference>
<evidence type="ECO:0000313" key="5">
    <source>
        <dbReference type="EMBL" id="KAG2189188.1"/>
    </source>
</evidence>
<dbReference type="InterPro" id="IPR046523">
    <property type="entry name" value="UTP20_dom"/>
</dbReference>
<dbReference type="Pfam" id="PF20416">
    <property type="entry name" value="UTP20"/>
    <property type="match status" value="1"/>
</dbReference>
<evidence type="ECO:0000256" key="1">
    <source>
        <dbReference type="SAM" id="MobiDB-lite"/>
    </source>
</evidence>
<dbReference type="Gene3D" id="1.25.10.10">
    <property type="entry name" value="Leucine-rich Repeat Variant"/>
    <property type="match status" value="2"/>
</dbReference>
<accession>A0A8H7URB3</accession>
<dbReference type="Pfam" id="PF07539">
    <property type="entry name" value="UTP20_N"/>
    <property type="match status" value="1"/>
</dbReference>
<evidence type="ECO:0000259" key="3">
    <source>
        <dbReference type="Pfam" id="PF20416"/>
    </source>
</evidence>
<proteinExistence type="predicted"/>
<feature type="domain" description="U3 small nucleolar RNA-associated protein 20 N-terminal" evidence="2">
    <location>
        <begin position="977"/>
        <end position="1621"/>
    </location>
</feature>
<keyword evidence="6" id="KW-1185">Reference proteome</keyword>
<sequence length="2815" mass="321843">MATQRTAKRQIMRDSVIASELNTGEGERRFKYQSFKTRVEHIKIDVVHRVKRYEEDPDEHGSYFNEALEEWKEKNLTTHFSLFARDIQMYVKTLPSILYHKERLVACIEKHLQVPESLALDAILDLTTKLAKDLESEFYPYFGQVFAALVPHIKHRDVKTLESVFNCIAYLFKYLSKQLTNDLCPTFAMLAPLLGEDNQQKPYIRHFAAESFAFLLRKARGKDLTLIMEYILERVRQEPNEEFVEGVAMLFFECIKQVDHQLHSRGVAIFKELILHMYREDVDSTTIEENSTYRVLSKTTLLIIHHTYRQHITQLLEMVMSEADSTLGRLEKKPTVQDLKTLSIIVHVLVIAVTARKSSRVPDHKPVTACLKRIADIILVDNAQPQFPFLATEFFRLATGVFVLGTLENCVGSGKAVLDRIADYNDGPATYGFILSLAKVEWPNFTQIMLPYIVKICTVHYKKYFNQTVLFVAELLETQAIRVTSGMISSNVTPEGLLRFPTDTTKGSKGGKTSFVDSLLAALRADYDWEHERDVMNNVDVKDVSCLSITPLMYTIYANNAILSIISHVQISAEETLDTLVSLYESLKNALSKIQDNSIVMSAFTVGHKNFPLESLMGIIIKSITRVSVSSNQLQKLSGYWSSFVNDVLLQHPGNEMIVHGVYTFMDALQNSKLVQDNFKKDKLPEIYQALCPLISSYRSNERLYILKILALYEQLPMELDADHREYEECDVINVMLTMEEVAVNMKDYRDKVLHLRKLGVLLGSQRVPEFYFEAICRIALALLTINFQPLWAESMAILESAAKIAPRLYWKYTFNEMQKFDNQSELIQDGFSQAATTLYFAPPAPTSGQATKTGGLSFECPNLNKFIRAEDEATNAICKDQAKSLAMLFVKTYAPANDRMDYWNYYTLILKTFAKIPTVTEQHNKTIIPVFLKFLETEYYTAFEGDFDEEQEENKAARMDVDWSQEVDVLERSARTSKQKMIQWLQIFASFKSSKSMYKSDELRDVFLRLLTKGDPKLQAASLKCLYTWKSPAISPYSDNLNNLVDENRFRDELSTFMINHEQNTVDPAHRKELMPVVMRVLYGRMVQRKGKSAAKGNMGNRRKAVLGAVACCEEDEVRFFIHLMLDPFKPLLDLPDSTKAGAEFDIITSTDVTTFVPYRKQLGFLNILNDVLTQLSSNILPSLHDIIKVTLYLIHSASNKAVVSATESSDMDVDEQEEQEVPEEQDEDDVEEVTFKPEDTQNQSRNSREVRLLGIKRLVTMFNLSGSFDFTKYLPSMFSSFISARLPKFALENTQAPSSLLELFYAWSSRREYMLYLSDYDPILLPQVFSILSAKKLQDRVHIMVLDIIENILDNCQSDMDVDKAQSKTLTATLIVSNVDILLTNLEHSLMQSRNDAKFGKEKFSVREIAIVSRISSYVDNGRQATTIVDLLLPCLKKNPRVVPEKTKANILEIWARFLPIIPDFKAGTDLFKRYYSYVSMMLSALQGRQVRLLLIQVFKQFAAVDDSLSQVAYLLEELNAFSDRRIDEPDFDRRLDAFAKINQELNTTFSPKQWLPLLHQCLFNMHDPEEMAIRGTSSLAVMKFIDNTASPEHENEKEEMVNLISHIVYPGIKKGLASSIELVRVEFINILDHAVKVFPELSHFADLVCLQAAGDEEANFFNNIYHMQIHRRLRSLGRLSEAAAAGNVKPSSINNIFVPILTHFIFESDQVTDHNIINQSIMTFGVLAGQLPWNSYYRLLKQYLKMIPKKTDLEKVLVRLVTSILDSFHFDLTQVQLSEDAVQNIMKRKKVIIEYMEEPSATGPIPEAEEEEEVEEEKPVEQKDLAERIHDTVVTKLLPELHRYLTNKDETSATLRVPVALGMTKVLKALPESSMRVNLPGLLTSVCQILKSRQQDARDSTRDTLIKINNFLGPSYFPFILKEMQAVLQRGYQLHVLGFTLNSLLSDMIPKLNVGDLDFCLRQVVGILVNDIFGQTGEEKETDEITGKIKEAKTNRSFSSFELMAQITEFKNLSVMLIPLREIMSNTESLTATRKIDETLSRISLGLNRSAQFDAKEILIFSHRLISQNAGFSDGKSKKKAAKSQMEKNFEVQNKRDFSEPVDHYRTNAFRFVYFGLSILLTALKRNRFDAKSHEHLQMLDPFVNVVGNCLYSTQTTLVITACKVLNVLCKWPLPSIPESVPVLVKQMFVIIKSSGNTNSNLIQTSFKLLTVCIRDRSESSLTEHQLTYIINLIRPDLEEPEKQTTTFALIRAIISRKFMAPEVYDLMENVAEIMVTSQGREARDLCRGVLYQFLMEYPQGRGKLRQQMGFLVKNLDYAHESGRESVMEMLHVIFNKFGDDILMEYAEMFFVALVLRLVNDESAKCREMAGTLIKVLLVRMDQQRISNVYKLLEKWLADYSQRNLQRAACQVYGLAVEAFGDGFKNRIPQLLERLNEMLQLSKDLTHKYHDSEDDDEDEMALDLEWEVGYYALTTYTKIVKQFPAVIYSESVPIWNVIEDHIIHPHTWIRIACTRLYGLYFANINPETRQLNDGSITISYLTRSKLRLLASRFTLQLKSKLLTEDLGTQIVKNLFYIGKCFYLIPTSEDVPDASEEIAQTNEAEEIDEADADEDAGVNGVEVTGGATEHDEDEKMVEANKFKAAKPSLAWLFNKESFLARGAAIRGQKNVLLRTCVFKWFAAMMSVLKAREITPFLISIVSPLYRTAEDEDTKGDDFEELKQLANEVLSLVQKKVGTTEYFYAYNKVRQRVQEVRSQRKASRAYQAVSDPVAAARMKVKRNEMKKNARKRKTADFANNKARFGTKKIRGGAE</sequence>
<dbReference type="OrthoDB" id="360653at2759"/>
<dbReference type="InterPro" id="IPR057525">
    <property type="entry name" value="UTP20_C"/>
</dbReference>
<dbReference type="InterPro" id="IPR011989">
    <property type="entry name" value="ARM-like"/>
</dbReference>
<dbReference type="InterPro" id="IPR052575">
    <property type="entry name" value="SSU_processome_comp_20"/>
</dbReference>
<dbReference type="SUPFAM" id="SSF48371">
    <property type="entry name" value="ARM repeat"/>
    <property type="match status" value="2"/>
</dbReference>
<feature type="compositionally biased region" description="Acidic residues" evidence="1">
    <location>
        <begin position="1211"/>
        <end position="1234"/>
    </location>
</feature>
<dbReference type="EMBL" id="JAEPRA010000001">
    <property type="protein sequence ID" value="KAG2189188.1"/>
    <property type="molecule type" value="Genomic_DNA"/>
</dbReference>
<name>A0A8H7URB3_9FUNG</name>
<protein>
    <submittedName>
        <fullName evidence="5">Uncharacterized protein</fullName>
    </submittedName>
</protein>
<dbReference type="Proteomes" id="UP000612746">
    <property type="component" value="Unassembled WGS sequence"/>
</dbReference>
<comment type="caution">
    <text evidence="5">The sequence shown here is derived from an EMBL/GenBank/DDBJ whole genome shotgun (WGS) entry which is preliminary data.</text>
</comment>
<dbReference type="GO" id="GO:0030686">
    <property type="term" value="C:90S preribosome"/>
    <property type="evidence" value="ECO:0007669"/>
    <property type="project" value="TreeGrafter"/>
</dbReference>
<feature type="domain" description="U3 small nucleolar RNA-associated protein 20" evidence="3">
    <location>
        <begin position="1851"/>
        <end position="2069"/>
    </location>
</feature>
<dbReference type="PANTHER" id="PTHR17695:SF11">
    <property type="entry name" value="SMALL SUBUNIT PROCESSOME COMPONENT 20 HOMOLOG"/>
    <property type="match status" value="1"/>
</dbReference>
<feature type="region of interest" description="Disordered" evidence="1">
    <location>
        <begin position="1803"/>
        <end position="1825"/>
    </location>
</feature>
<feature type="region of interest" description="Disordered" evidence="1">
    <location>
        <begin position="1207"/>
        <end position="1248"/>
    </location>
</feature>
<evidence type="ECO:0000313" key="6">
    <source>
        <dbReference type="Proteomes" id="UP000612746"/>
    </source>
</evidence>
<dbReference type="PANTHER" id="PTHR17695">
    <property type="entry name" value="SMALL SUBUNIT PROCESSOME COMPONENT 20 HOMOLOG"/>
    <property type="match status" value="1"/>
</dbReference>